<evidence type="ECO:0000256" key="3">
    <source>
        <dbReference type="ARBA" id="ARBA00023295"/>
    </source>
</evidence>
<dbReference type="SMART" id="SM00710">
    <property type="entry name" value="PbH1"/>
    <property type="match status" value="5"/>
</dbReference>
<dbReference type="Gene3D" id="2.160.20.10">
    <property type="entry name" value="Single-stranded right-handed beta-helix, Pectin lyase-like"/>
    <property type="match status" value="1"/>
</dbReference>
<dbReference type="AlphaFoldDB" id="A0A6L9E7I0"/>
<dbReference type="PANTHER" id="PTHR31339">
    <property type="entry name" value="PECTIN LYASE-RELATED"/>
    <property type="match status" value="1"/>
</dbReference>
<evidence type="ECO:0000256" key="4">
    <source>
        <dbReference type="RuleBase" id="RU361169"/>
    </source>
</evidence>
<dbReference type="Pfam" id="PF00295">
    <property type="entry name" value="Glyco_hydro_28"/>
    <property type="match status" value="1"/>
</dbReference>
<accession>A0A6L9E7I0</accession>
<comment type="similarity">
    <text evidence="1 4">Belongs to the glycosyl hydrolase 28 family.</text>
</comment>
<sequence>MKIRTSLFLFLVAHCIHAQHIDVKDFGAKGDGFTDDTQAIQTAIDSASARHKKLIFSEGQYLTGMIWLRSNLEIELQQGATWKAIPELARYPEIQSGADLSQKGGYTMSRRVFIWGDNVENVVLSGNGTIYPNGDKHHAFPMMEENGAKRPYGIYFRNSTNILIQNLHLRNSAFWMIRFYLCTDIRIDGVDIYNHANTNNDGIDIVDCHRVVISNCVIDSSDDALCLKTEAPFGTAEVVINNCILSSTASALKFGTGSFGFFKRITASNIVIRPTRAEKIIHNLQVAEGITGIGIMSVDGADIEDLTFSNVTIDGTLAPIFIRLNQRHKVTHQEYADVKISPGTIRNISFSNITASRSGPIAANISGYPGHDVEGISFDNVRLSYGRASTKAKAAEKVPENDRGYPNPMMFGVDLPSYGLYLRHARNIYLNNVSLVPAKGDPRPPIYLEDVNFFYASQVFDDKDLIGLKDIQMFSSNEVVFHK</sequence>
<dbReference type="InterPro" id="IPR051801">
    <property type="entry name" value="GH28_Enzymes"/>
</dbReference>
<feature type="domain" description="Rhamnogalacturonase A/B/Epimerase-like pectate lyase" evidence="5">
    <location>
        <begin position="21"/>
        <end position="63"/>
    </location>
</feature>
<dbReference type="EMBL" id="WXYO01000001">
    <property type="protein sequence ID" value="NAS10735.1"/>
    <property type="molecule type" value="Genomic_DNA"/>
</dbReference>
<dbReference type="InterPro" id="IPR011050">
    <property type="entry name" value="Pectin_lyase_fold/virulence"/>
</dbReference>
<gene>
    <name evidence="6" type="ORF">GTQ38_01900</name>
</gene>
<proteinExistence type="inferred from homology"/>
<dbReference type="RefSeq" id="WP_161433529.1">
    <property type="nucleotide sequence ID" value="NZ_WXYO01000001.1"/>
</dbReference>
<keyword evidence="2 4" id="KW-0378">Hydrolase</keyword>
<dbReference type="SUPFAM" id="SSF51126">
    <property type="entry name" value="Pectin lyase-like"/>
    <property type="match status" value="1"/>
</dbReference>
<keyword evidence="7" id="KW-1185">Reference proteome</keyword>
<protein>
    <recommendedName>
        <fullName evidence="5">Rhamnogalacturonase A/B/Epimerase-like pectate lyase domain-containing protein</fullName>
    </recommendedName>
</protein>
<dbReference type="Pfam" id="PF12708">
    <property type="entry name" value="Pect-lyase_RHGA_epim"/>
    <property type="match status" value="1"/>
</dbReference>
<reference evidence="6 7" key="1">
    <citation type="submission" date="2020-01" db="EMBL/GenBank/DDBJ databases">
        <title>Bacteria diversity of Porities sp.</title>
        <authorList>
            <person name="Wang G."/>
        </authorList>
    </citation>
    <scope>NUCLEOTIDE SEQUENCE [LARGE SCALE GENOMIC DNA]</scope>
    <source>
        <strain evidence="6 7">R33</strain>
    </source>
</reference>
<evidence type="ECO:0000313" key="7">
    <source>
        <dbReference type="Proteomes" id="UP000475249"/>
    </source>
</evidence>
<evidence type="ECO:0000256" key="2">
    <source>
        <dbReference type="ARBA" id="ARBA00022801"/>
    </source>
</evidence>
<dbReference type="InterPro" id="IPR024535">
    <property type="entry name" value="RHGA/B-epi-like_pectate_lyase"/>
</dbReference>
<evidence type="ECO:0000256" key="1">
    <source>
        <dbReference type="ARBA" id="ARBA00008834"/>
    </source>
</evidence>
<evidence type="ECO:0000313" key="6">
    <source>
        <dbReference type="EMBL" id="NAS10735.1"/>
    </source>
</evidence>
<dbReference type="InterPro" id="IPR006626">
    <property type="entry name" value="PbH1"/>
</dbReference>
<name>A0A6L9E7I0_9FLAO</name>
<dbReference type="GO" id="GO:0004650">
    <property type="term" value="F:polygalacturonase activity"/>
    <property type="evidence" value="ECO:0007669"/>
    <property type="project" value="InterPro"/>
</dbReference>
<evidence type="ECO:0000259" key="5">
    <source>
        <dbReference type="Pfam" id="PF12708"/>
    </source>
</evidence>
<organism evidence="6 7">
    <name type="scientific">Poritiphilus flavus</name>
    <dbReference type="NCBI Taxonomy" id="2697053"/>
    <lineage>
        <taxon>Bacteria</taxon>
        <taxon>Pseudomonadati</taxon>
        <taxon>Bacteroidota</taxon>
        <taxon>Flavobacteriia</taxon>
        <taxon>Flavobacteriales</taxon>
        <taxon>Flavobacteriaceae</taxon>
        <taxon>Poritiphilus</taxon>
    </lineage>
</organism>
<dbReference type="InterPro" id="IPR012334">
    <property type="entry name" value="Pectin_lyas_fold"/>
</dbReference>
<dbReference type="PANTHER" id="PTHR31339:SF9">
    <property type="entry name" value="PLASMIN AND FIBRONECTIN-BINDING PROTEIN A"/>
    <property type="match status" value="1"/>
</dbReference>
<dbReference type="Proteomes" id="UP000475249">
    <property type="component" value="Unassembled WGS sequence"/>
</dbReference>
<comment type="caution">
    <text evidence="6">The sequence shown here is derived from an EMBL/GenBank/DDBJ whole genome shotgun (WGS) entry which is preliminary data.</text>
</comment>
<dbReference type="InterPro" id="IPR000743">
    <property type="entry name" value="Glyco_hydro_28"/>
</dbReference>
<dbReference type="GO" id="GO:0005975">
    <property type="term" value="P:carbohydrate metabolic process"/>
    <property type="evidence" value="ECO:0007669"/>
    <property type="project" value="InterPro"/>
</dbReference>
<keyword evidence="3 4" id="KW-0326">Glycosidase</keyword>